<evidence type="ECO:0000313" key="3">
    <source>
        <dbReference type="RefSeq" id="XP_022247598.1"/>
    </source>
</evidence>
<dbReference type="InterPro" id="IPR029063">
    <property type="entry name" value="SAM-dependent_MTases_sf"/>
</dbReference>
<dbReference type="InterPro" id="IPR013216">
    <property type="entry name" value="Methyltransf_11"/>
</dbReference>
<sequence length="172" mass="20304">MFDKVFAFFSLQYVKDLKKFLKILRGVLKPGGYFLSFGIASDPQFSVWLDMSMKEEWKQYFIGIEKYIPFTHMSKDYYSEFNKLAEECGFIPIAVTSSRESFTIDSEKQFKDFFESVLPEEIVKQIPLENVEKFLEDYWNTFQKYEVTHNADGTITVHNTVLEICFQSKHSN</sequence>
<evidence type="ECO:0000259" key="1">
    <source>
        <dbReference type="Pfam" id="PF08241"/>
    </source>
</evidence>
<dbReference type="RefSeq" id="XP_022247602.1">
    <property type="nucleotide sequence ID" value="XM_022391894.1"/>
</dbReference>
<gene>
    <name evidence="3 4 5 6 7 8" type="primary">LOC111086959</name>
</gene>
<reference evidence="3 4" key="1">
    <citation type="submission" date="2025-05" db="UniProtKB">
        <authorList>
            <consortium name="RefSeq"/>
        </authorList>
    </citation>
    <scope>IDENTIFICATION</scope>
    <source>
        <tissue evidence="3 4">Muscle</tissue>
    </source>
</reference>
<dbReference type="CDD" id="cd02440">
    <property type="entry name" value="AdoMet_MTases"/>
    <property type="match status" value="1"/>
</dbReference>
<dbReference type="RefSeq" id="XP_022247601.1">
    <property type="nucleotide sequence ID" value="XM_022391893.1"/>
</dbReference>
<protein>
    <submittedName>
        <fullName evidence="3 4">Uncharacterized protein LOC111086959</fullName>
    </submittedName>
</protein>
<evidence type="ECO:0000313" key="5">
    <source>
        <dbReference type="RefSeq" id="XP_022247600.1"/>
    </source>
</evidence>
<dbReference type="Proteomes" id="UP000694941">
    <property type="component" value="Unplaced"/>
</dbReference>
<evidence type="ECO:0000313" key="2">
    <source>
        <dbReference type="Proteomes" id="UP000694941"/>
    </source>
</evidence>
<dbReference type="RefSeq" id="XP_022247598.1">
    <property type="nucleotide sequence ID" value="XM_022391890.1"/>
</dbReference>
<keyword evidence="2" id="KW-1185">Reference proteome</keyword>
<dbReference type="RefSeq" id="XP_022247600.1">
    <property type="nucleotide sequence ID" value="XM_022391892.1"/>
</dbReference>
<evidence type="ECO:0000313" key="7">
    <source>
        <dbReference type="RefSeq" id="XP_022247602.1"/>
    </source>
</evidence>
<accession>A0ABM1SVE7</accession>
<dbReference type="Gene3D" id="3.40.50.150">
    <property type="entry name" value="Vaccinia Virus protein VP39"/>
    <property type="match status" value="1"/>
</dbReference>
<dbReference type="RefSeq" id="XP_022247599.1">
    <property type="nucleotide sequence ID" value="XM_022391891.1"/>
</dbReference>
<dbReference type="GeneID" id="111086959"/>
<dbReference type="RefSeq" id="XP_022247603.1">
    <property type="nucleotide sequence ID" value="XM_022391895.1"/>
</dbReference>
<organism evidence="2 8">
    <name type="scientific">Limulus polyphemus</name>
    <name type="common">Atlantic horseshoe crab</name>
    <dbReference type="NCBI Taxonomy" id="6850"/>
    <lineage>
        <taxon>Eukaryota</taxon>
        <taxon>Metazoa</taxon>
        <taxon>Ecdysozoa</taxon>
        <taxon>Arthropoda</taxon>
        <taxon>Chelicerata</taxon>
        <taxon>Merostomata</taxon>
        <taxon>Xiphosura</taxon>
        <taxon>Limulidae</taxon>
        <taxon>Limulus</taxon>
    </lineage>
</organism>
<evidence type="ECO:0000313" key="8">
    <source>
        <dbReference type="RefSeq" id="XP_022247603.1"/>
    </source>
</evidence>
<name>A0ABM1SVE7_LIMPO</name>
<feature type="domain" description="Methyltransferase type 11" evidence="1">
    <location>
        <begin position="2"/>
        <end position="35"/>
    </location>
</feature>
<evidence type="ECO:0000313" key="4">
    <source>
        <dbReference type="RefSeq" id="XP_022247599.1"/>
    </source>
</evidence>
<proteinExistence type="predicted"/>
<evidence type="ECO:0000313" key="6">
    <source>
        <dbReference type="RefSeq" id="XP_022247601.1"/>
    </source>
</evidence>
<dbReference type="Pfam" id="PF08241">
    <property type="entry name" value="Methyltransf_11"/>
    <property type="match status" value="1"/>
</dbReference>
<dbReference type="SUPFAM" id="SSF53335">
    <property type="entry name" value="S-adenosyl-L-methionine-dependent methyltransferases"/>
    <property type="match status" value="1"/>
</dbReference>